<evidence type="ECO:0008006" key="5">
    <source>
        <dbReference type="Google" id="ProtNLM"/>
    </source>
</evidence>
<reference evidence="3 4" key="1">
    <citation type="submission" date="2019-12" db="EMBL/GenBank/DDBJ databases">
        <title>Whole genome shotgun sequence of Streptomyces tubercidicus NBRC 13090.</title>
        <authorList>
            <person name="Ichikawa N."/>
            <person name="Kimura A."/>
            <person name="Kitahashi Y."/>
            <person name="Komaki H."/>
            <person name="Tamura T."/>
        </authorList>
    </citation>
    <scope>NUCLEOTIDE SEQUENCE [LARGE SCALE GENOMIC DNA]</scope>
    <source>
        <strain evidence="3 4">NBRC 13090</strain>
    </source>
</reference>
<name>A0A640UYQ2_9ACTN</name>
<comment type="caution">
    <text evidence="3">The sequence shown here is derived from an EMBL/GenBank/DDBJ whole genome shotgun (WGS) entry which is preliminary data.</text>
</comment>
<gene>
    <name evidence="3" type="ORF">Stube_43580</name>
</gene>
<feature type="signal peptide" evidence="2">
    <location>
        <begin position="1"/>
        <end position="30"/>
    </location>
</feature>
<keyword evidence="4" id="KW-1185">Reference proteome</keyword>
<evidence type="ECO:0000256" key="1">
    <source>
        <dbReference type="SAM" id="MobiDB-lite"/>
    </source>
</evidence>
<feature type="region of interest" description="Disordered" evidence="1">
    <location>
        <begin position="32"/>
        <end position="71"/>
    </location>
</feature>
<evidence type="ECO:0000256" key="2">
    <source>
        <dbReference type="SAM" id="SignalP"/>
    </source>
</evidence>
<feature type="chain" id="PRO_5025019146" description="Secreted protein" evidence="2">
    <location>
        <begin position="31"/>
        <end position="131"/>
    </location>
</feature>
<feature type="compositionally biased region" description="Basic and acidic residues" evidence="1">
    <location>
        <begin position="38"/>
        <end position="47"/>
    </location>
</feature>
<organism evidence="3 4">
    <name type="scientific">Streptomyces tubercidicus</name>
    <dbReference type="NCBI Taxonomy" id="47759"/>
    <lineage>
        <taxon>Bacteria</taxon>
        <taxon>Bacillati</taxon>
        <taxon>Actinomycetota</taxon>
        <taxon>Actinomycetes</taxon>
        <taxon>Kitasatosporales</taxon>
        <taxon>Streptomycetaceae</taxon>
        <taxon>Streptomyces</taxon>
    </lineage>
</organism>
<sequence length="131" mass="13983">MRKSMDRTGHCVVCASASLAWSATSSSAMAAVSGESARIPDTRPVRDGRHRTHPVRNSAIPATGMRNSTGPDFGRMAVRWPAYRNTRGFDSGVFGVVPAPRSGGDRPVFRRATRNPGYPLGALFGRTGTGH</sequence>
<dbReference type="EMBL" id="BLIR01000001">
    <property type="protein sequence ID" value="GFE39685.1"/>
    <property type="molecule type" value="Genomic_DNA"/>
</dbReference>
<dbReference type="GeneID" id="96285449"/>
<dbReference type="Proteomes" id="UP000431826">
    <property type="component" value="Unassembled WGS sequence"/>
</dbReference>
<proteinExistence type="predicted"/>
<evidence type="ECO:0000313" key="3">
    <source>
        <dbReference type="EMBL" id="GFE39685.1"/>
    </source>
</evidence>
<dbReference type="RefSeq" id="WP_159745686.1">
    <property type="nucleotide sequence ID" value="NZ_BLIR01000001.1"/>
</dbReference>
<dbReference type="AlphaFoldDB" id="A0A640UYQ2"/>
<protein>
    <recommendedName>
        <fullName evidence="5">Secreted protein</fullName>
    </recommendedName>
</protein>
<accession>A0A640UYQ2</accession>
<dbReference type="OrthoDB" id="3847058at2"/>
<evidence type="ECO:0000313" key="4">
    <source>
        <dbReference type="Proteomes" id="UP000431826"/>
    </source>
</evidence>
<keyword evidence="2" id="KW-0732">Signal</keyword>